<evidence type="ECO:0000313" key="2">
    <source>
        <dbReference type="Proteomes" id="UP000295380"/>
    </source>
</evidence>
<gene>
    <name evidence="1" type="ORF">C8E00_10214</name>
</gene>
<name>A0A4R7NRM6_9GAMM</name>
<sequence>MCGLCGAFSGDNHWSTHIEDPEQAHHERRRARAYRAKLINRVLGPRRLVIEDFQASSFVLASATGKREIVEDLGGIWRQAEQLSGRELDPLDTEFLAALTG</sequence>
<proteinExistence type="predicted"/>
<organism evidence="1 2">
    <name type="scientific">Chromohalobacter marismortui</name>
    <dbReference type="NCBI Taxonomy" id="42055"/>
    <lineage>
        <taxon>Bacteria</taxon>
        <taxon>Pseudomonadati</taxon>
        <taxon>Pseudomonadota</taxon>
        <taxon>Gammaproteobacteria</taxon>
        <taxon>Oceanospirillales</taxon>
        <taxon>Halomonadaceae</taxon>
        <taxon>Chromohalobacter</taxon>
    </lineage>
</organism>
<keyword evidence="2" id="KW-1185">Reference proteome</keyword>
<dbReference type="OrthoDB" id="2086168at2"/>
<dbReference type="AlphaFoldDB" id="A0A4R7NRM6"/>
<accession>A0A4R7NRM6</accession>
<comment type="caution">
    <text evidence="1">The sequence shown here is derived from an EMBL/GenBank/DDBJ whole genome shotgun (WGS) entry which is preliminary data.</text>
</comment>
<reference evidence="1 2" key="1">
    <citation type="submission" date="2019-03" db="EMBL/GenBank/DDBJ databases">
        <title>Genomic Encyclopedia of Type Strains, Phase IV (KMG-IV): sequencing the most valuable type-strain genomes for metagenomic binning, comparative biology and taxonomic classification.</title>
        <authorList>
            <person name="Goeker M."/>
        </authorList>
    </citation>
    <scope>NUCLEOTIDE SEQUENCE [LARGE SCALE GENOMIC DNA]</scope>
    <source>
        <strain evidence="1 2">DSM 6770</strain>
    </source>
</reference>
<dbReference type="Proteomes" id="UP000295380">
    <property type="component" value="Unassembled WGS sequence"/>
</dbReference>
<dbReference type="EMBL" id="SOBR01000002">
    <property type="protein sequence ID" value="TDU23527.1"/>
    <property type="molecule type" value="Genomic_DNA"/>
</dbReference>
<protein>
    <submittedName>
        <fullName evidence="1">Uncharacterized protein</fullName>
    </submittedName>
</protein>
<evidence type="ECO:0000313" key="1">
    <source>
        <dbReference type="EMBL" id="TDU23527.1"/>
    </source>
</evidence>
<dbReference type="RefSeq" id="WP_133694591.1">
    <property type="nucleotide sequence ID" value="NZ_SOBR01000002.1"/>
</dbReference>